<keyword evidence="5" id="KW-0677">Repeat</keyword>
<evidence type="ECO:0000256" key="5">
    <source>
        <dbReference type="ARBA" id="ARBA00022737"/>
    </source>
</evidence>
<reference evidence="13" key="1">
    <citation type="journal article" date="2022" name="Nat. Microbiol.">
        <title>Unique mobile elements and scalable gene flow at the prokaryote-eukaryote boundary revealed by circularized Asgard archaea genomes.</title>
        <authorList>
            <person name="Wu F."/>
            <person name="Speth D.R."/>
            <person name="Philosof A."/>
            <person name="Cremiere A."/>
            <person name="Narayanan A."/>
            <person name="Barco R.A."/>
            <person name="Connon S.A."/>
            <person name="Amend J.P."/>
            <person name="Antoshechkin I.A."/>
            <person name="Orphan V.J."/>
        </authorList>
    </citation>
    <scope>NUCLEOTIDE SEQUENCE</scope>
    <source>
        <strain evidence="13">PM71</strain>
    </source>
</reference>
<evidence type="ECO:0000256" key="3">
    <source>
        <dbReference type="ARBA" id="ARBA00022719"/>
    </source>
</evidence>
<dbReference type="PANTHER" id="PTHR10849:SF24">
    <property type="entry name" value="NADH-QUINONE OXIDOREDUCTASE SUBUNIT I 2"/>
    <property type="match status" value="1"/>
</dbReference>
<keyword evidence="6" id="KW-1278">Translocase</keyword>
<dbReference type="PROSITE" id="PS00198">
    <property type="entry name" value="4FE4S_FER_1"/>
    <property type="match status" value="1"/>
</dbReference>
<evidence type="ECO:0000256" key="1">
    <source>
        <dbReference type="ARBA" id="ARBA00022475"/>
    </source>
</evidence>
<keyword evidence="8" id="KW-0411">Iron-sulfur</keyword>
<dbReference type="GO" id="GO:0046872">
    <property type="term" value="F:metal ion binding"/>
    <property type="evidence" value="ECO:0007669"/>
    <property type="project" value="UniProtKB-KW"/>
</dbReference>
<dbReference type="SUPFAM" id="SSF54862">
    <property type="entry name" value="4Fe-4S ferredoxins"/>
    <property type="match status" value="1"/>
</dbReference>
<dbReference type="InterPro" id="IPR010226">
    <property type="entry name" value="NADH_quinone_OxRdtase_chainI"/>
</dbReference>
<dbReference type="GO" id="GO:0016651">
    <property type="term" value="F:oxidoreductase activity, acting on NAD(P)H"/>
    <property type="evidence" value="ECO:0007669"/>
    <property type="project" value="InterPro"/>
</dbReference>
<keyword evidence="2" id="KW-0004">4Fe-4S</keyword>
<dbReference type="AlphaFoldDB" id="A0A9Y1BLN9"/>
<keyword evidence="10" id="KW-0830">Ubiquinone</keyword>
<evidence type="ECO:0000256" key="2">
    <source>
        <dbReference type="ARBA" id="ARBA00022485"/>
    </source>
</evidence>
<name>A0A9Y1BLN9_9ARCH</name>
<evidence type="ECO:0000256" key="6">
    <source>
        <dbReference type="ARBA" id="ARBA00022967"/>
    </source>
</evidence>
<dbReference type="Gene3D" id="3.30.70.3270">
    <property type="match status" value="1"/>
</dbReference>
<accession>A0A9Y1BLN9</accession>
<evidence type="ECO:0000256" key="7">
    <source>
        <dbReference type="ARBA" id="ARBA00023004"/>
    </source>
</evidence>
<organism evidence="13">
    <name type="scientific">Candidatus Heimdallarchaeum aukensis</name>
    <dbReference type="NCBI Taxonomy" id="2876573"/>
    <lineage>
        <taxon>Archaea</taxon>
        <taxon>Promethearchaeati</taxon>
        <taxon>Candidatus Heimdallarchaeota</taxon>
        <taxon>Candidatus Heimdallarchaeia (ex Rinke et al. 2021) (nom. nud.)</taxon>
        <taxon>Candidatus Heimdallarchaeales</taxon>
        <taxon>Candidatus Heimdallarchaeaceae</taxon>
        <taxon>Candidatus Heimdallarchaeum</taxon>
    </lineage>
</organism>
<feature type="domain" description="4Fe-4S ferredoxin-type" evidence="12">
    <location>
        <begin position="43"/>
        <end position="98"/>
    </location>
</feature>
<evidence type="ECO:0000313" key="13">
    <source>
        <dbReference type="EMBL" id="UJG41304.1"/>
    </source>
</evidence>
<dbReference type="InterPro" id="IPR017900">
    <property type="entry name" value="4Fe4S_Fe_S_CS"/>
</dbReference>
<keyword evidence="9" id="KW-0520">NAD</keyword>
<evidence type="ECO:0000256" key="8">
    <source>
        <dbReference type="ARBA" id="ARBA00023014"/>
    </source>
</evidence>
<gene>
    <name evidence="13" type="ORF">K9W45_02310</name>
</gene>
<keyword evidence="11" id="KW-0472">Membrane</keyword>
<dbReference type="PANTHER" id="PTHR10849">
    <property type="entry name" value="NADH DEHYDROGENASE UBIQUINONE IRON-SULFUR PROTEIN 8, MITOCHONDRIAL"/>
    <property type="match status" value="1"/>
</dbReference>
<dbReference type="Pfam" id="PF12838">
    <property type="entry name" value="Fer4_7"/>
    <property type="match status" value="1"/>
</dbReference>
<keyword evidence="4" id="KW-0479">Metal-binding</keyword>
<keyword evidence="7" id="KW-0408">Iron</keyword>
<proteinExistence type="predicted"/>
<dbReference type="InterPro" id="IPR017896">
    <property type="entry name" value="4Fe4S_Fe-S-bd"/>
</dbReference>
<keyword evidence="3" id="KW-0874">Quinone</keyword>
<dbReference type="Proteomes" id="UP001201020">
    <property type="component" value="Chromosome"/>
</dbReference>
<dbReference type="GO" id="GO:0048038">
    <property type="term" value="F:quinone binding"/>
    <property type="evidence" value="ECO:0007669"/>
    <property type="project" value="UniProtKB-KW"/>
</dbReference>
<protein>
    <submittedName>
        <fullName evidence="13">NADH-quinone oxidoreductase subunit I</fullName>
    </submittedName>
</protein>
<evidence type="ECO:0000256" key="11">
    <source>
        <dbReference type="ARBA" id="ARBA00023136"/>
    </source>
</evidence>
<evidence type="ECO:0000259" key="12">
    <source>
        <dbReference type="Pfam" id="PF12838"/>
    </source>
</evidence>
<dbReference type="EMBL" id="CP084166">
    <property type="protein sequence ID" value="UJG41304.1"/>
    <property type="molecule type" value="Genomic_DNA"/>
</dbReference>
<dbReference type="GO" id="GO:0016020">
    <property type="term" value="C:membrane"/>
    <property type="evidence" value="ECO:0007669"/>
    <property type="project" value="InterPro"/>
</dbReference>
<evidence type="ECO:0000256" key="9">
    <source>
        <dbReference type="ARBA" id="ARBA00023027"/>
    </source>
</evidence>
<dbReference type="GO" id="GO:0051539">
    <property type="term" value="F:4 iron, 4 sulfur cluster binding"/>
    <property type="evidence" value="ECO:0007669"/>
    <property type="project" value="UniProtKB-KW"/>
</dbReference>
<sequence>MKLSIISEIFKNLFKRPMTVLFPMEKVEISERERAKHKFDIDNCISCGSCAKICLNKAIKMVEVKEEYKEKYPKTYPQIDLGKCCFCALCQDICPTGCLTLTEDFYLATFDKESIIIDPLKI</sequence>
<evidence type="ECO:0000256" key="10">
    <source>
        <dbReference type="ARBA" id="ARBA00023075"/>
    </source>
</evidence>
<keyword evidence="1" id="KW-1003">Cell membrane</keyword>
<evidence type="ECO:0000256" key="4">
    <source>
        <dbReference type="ARBA" id="ARBA00022723"/>
    </source>
</evidence>